<evidence type="ECO:0000259" key="2">
    <source>
        <dbReference type="Pfam" id="PF00296"/>
    </source>
</evidence>
<keyword evidence="4" id="KW-1185">Reference proteome</keyword>
<dbReference type="PANTHER" id="PTHR43244">
    <property type="match status" value="1"/>
</dbReference>
<evidence type="ECO:0000256" key="1">
    <source>
        <dbReference type="ARBA" id="ARBA00023002"/>
    </source>
</evidence>
<organism evidence="3 4">
    <name type="scientific">Serinicoccus hydrothermalis</name>
    <dbReference type="NCBI Taxonomy" id="1758689"/>
    <lineage>
        <taxon>Bacteria</taxon>
        <taxon>Bacillati</taxon>
        <taxon>Actinomycetota</taxon>
        <taxon>Actinomycetes</taxon>
        <taxon>Micrococcales</taxon>
        <taxon>Ornithinimicrobiaceae</taxon>
        <taxon>Serinicoccus</taxon>
    </lineage>
</organism>
<dbReference type="STRING" id="1758689.SGUI_1469"/>
<name>A0A1B1NBW3_9MICO</name>
<evidence type="ECO:0000313" key="3">
    <source>
        <dbReference type="EMBL" id="ANS78865.1"/>
    </source>
</evidence>
<dbReference type="InterPro" id="IPR011251">
    <property type="entry name" value="Luciferase-like_dom"/>
</dbReference>
<evidence type="ECO:0000313" key="4">
    <source>
        <dbReference type="Proteomes" id="UP000092482"/>
    </source>
</evidence>
<dbReference type="KEGG" id="serj:SGUI_1469"/>
<gene>
    <name evidence="3" type="ORF">SGUI_1469</name>
</gene>
<protein>
    <submittedName>
        <fullName evidence="3">N5,N10-methylenetetrahydromethanopterin reductase-related protein</fullName>
    </submittedName>
</protein>
<reference evidence="3 4" key="1">
    <citation type="submission" date="2016-03" db="EMBL/GenBank/DDBJ databases">
        <title>Shallow-sea hydrothermal system.</title>
        <authorList>
            <person name="Tang K."/>
        </authorList>
    </citation>
    <scope>NUCLEOTIDE SEQUENCE [LARGE SCALE GENOMIC DNA]</scope>
    <source>
        <strain evidence="3 4">JLT9</strain>
    </source>
</reference>
<dbReference type="Gene3D" id="3.20.20.30">
    <property type="entry name" value="Luciferase-like domain"/>
    <property type="match status" value="1"/>
</dbReference>
<dbReference type="Pfam" id="PF00296">
    <property type="entry name" value="Bac_luciferase"/>
    <property type="match status" value="1"/>
</dbReference>
<dbReference type="PANTHER" id="PTHR43244:SF1">
    <property type="entry name" value="5,10-METHYLENETETRAHYDROMETHANOPTERIN REDUCTASE"/>
    <property type="match status" value="1"/>
</dbReference>
<dbReference type="PATRIC" id="fig|1758689.4.peg.1513"/>
<dbReference type="CDD" id="cd01097">
    <property type="entry name" value="Tetrahydromethanopterin_reductase"/>
    <property type="match status" value="1"/>
</dbReference>
<dbReference type="SUPFAM" id="SSF51679">
    <property type="entry name" value="Bacterial luciferase-like"/>
    <property type="match status" value="1"/>
</dbReference>
<proteinExistence type="predicted"/>
<keyword evidence="1" id="KW-0560">Oxidoreductase</keyword>
<dbReference type="InterPro" id="IPR050564">
    <property type="entry name" value="F420-G6PD/mer"/>
</dbReference>
<dbReference type="GO" id="GO:0016705">
    <property type="term" value="F:oxidoreductase activity, acting on paired donors, with incorporation or reduction of molecular oxygen"/>
    <property type="evidence" value="ECO:0007669"/>
    <property type="project" value="InterPro"/>
</dbReference>
<feature type="domain" description="Luciferase-like" evidence="2">
    <location>
        <begin position="16"/>
        <end position="236"/>
    </location>
</feature>
<dbReference type="InterPro" id="IPR036661">
    <property type="entry name" value="Luciferase-like_sf"/>
</dbReference>
<dbReference type="AlphaFoldDB" id="A0A1B1NBW3"/>
<dbReference type="Proteomes" id="UP000092482">
    <property type="component" value="Chromosome"/>
</dbReference>
<dbReference type="EMBL" id="CP014989">
    <property type="protein sequence ID" value="ANS78865.1"/>
    <property type="molecule type" value="Genomic_DNA"/>
</dbReference>
<sequence>MSGPGATVSGMTHVGVIFPPDQPPERLREVAQAAEAAGLDELWLWEDCFKEAGISAAAAALAWTTRLKVGVALLPVPLRNVTLTAMEIATLARLFPGRFLPAVGHGVLDWMGQAGARVESPMTLLREYVEALQALLASETVTASGRYVRLDAVALDWPPEQVPPVLVGAYRPKTLALAGELGDGVVVDRAEALPDAVAQVRAAREAAGRDGEPEVLVFQTVSVGTPAETVAEQIRERAAEGAHRVALAVVPTEGAPPEAGPALVDVLPVLGRAAEQVRDGRQL</sequence>
<accession>A0A1B1NBW3</accession>